<feature type="domain" description="DUF4145" evidence="1">
    <location>
        <begin position="109"/>
        <end position="195"/>
    </location>
</feature>
<name>A0A9J6S4K4_KLEPN</name>
<dbReference type="EMBL" id="WJWF01000025">
    <property type="protein sequence ID" value="MRL38007.1"/>
    <property type="molecule type" value="Genomic_DNA"/>
</dbReference>
<evidence type="ECO:0000313" key="2">
    <source>
        <dbReference type="EMBL" id="MRL38007.1"/>
    </source>
</evidence>
<gene>
    <name evidence="2" type="ORF">GJJ18_21490</name>
</gene>
<dbReference type="Pfam" id="PF13643">
    <property type="entry name" value="DUF4145"/>
    <property type="match status" value="1"/>
</dbReference>
<proteinExistence type="predicted"/>
<reference evidence="2" key="1">
    <citation type="submission" date="2019-10" db="EMBL/GenBank/DDBJ databases">
        <title>Molecular typing, antibiotic resistance determination and virulence profiling for 36 multidrug-resistant clinical Klebsiella pneumoniae isolates using second- and third-generation sequencing.</title>
        <authorList>
            <person name="Shelenkov A."/>
            <person name="Mikhaylova Y."/>
            <person name="Yanushevich Y."/>
            <person name="Samoilov A."/>
            <person name="Petrova L."/>
            <person name="Fomina V."/>
            <person name="Gusarov V."/>
            <person name="Zamyatin M."/>
            <person name="Shagin D."/>
        </authorList>
    </citation>
    <scope>NUCLEOTIDE SEQUENCE [LARGE SCALE GENOMIC DNA]</scope>
    <source>
        <strain evidence="2">CriePir115</strain>
    </source>
</reference>
<evidence type="ECO:0000259" key="1">
    <source>
        <dbReference type="Pfam" id="PF13643"/>
    </source>
</evidence>
<dbReference type="InterPro" id="IPR025285">
    <property type="entry name" value="DUF4145"/>
</dbReference>
<protein>
    <submittedName>
        <fullName evidence="2">DUF4145 domain-containing protein</fullName>
    </submittedName>
</protein>
<organism evidence="2">
    <name type="scientific">Klebsiella pneumoniae</name>
    <dbReference type="NCBI Taxonomy" id="573"/>
    <lineage>
        <taxon>Bacteria</taxon>
        <taxon>Pseudomonadati</taxon>
        <taxon>Pseudomonadota</taxon>
        <taxon>Gammaproteobacteria</taxon>
        <taxon>Enterobacterales</taxon>
        <taxon>Enterobacteriaceae</taxon>
        <taxon>Klebsiella/Raoultella group</taxon>
        <taxon>Klebsiella</taxon>
        <taxon>Klebsiella pneumoniae complex</taxon>
    </lineage>
</organism>
<sequence>MAEQIKKIYCNNCACETRHSILFYKEKRDVEAIDNQVIWYEDNNYYFSECLGCESITLHIESTYSGLNDEIVVTQFPPKIIRKEPKWLYRIDGDGIFFEDSDKVEVFREIYIALKNNMPRLAIMGVRALLEIVMIESIGDQGSFVKNLLKLKEDGYISNYQFEAINKVIEAGHASMHRRYKASYEEISSIMDITENIIESIYINKLNITKLNIPPRVKKEK</sequence>
<accession>A0A9J6S4K4</accession>
<dbReference type="AlphaFoldDB" id="A0A9J6S4K4"/>
<comment type="caution">
    <text evidence="2">The sequence shown here is derived from an EMBL/GenBank/DDBJ whole genome shotgun (WGS) entry which is preliminary data.</text>
</comment>